<proteinExistence type="predicted"/>
<reference evidence="3" key="1">
    <citation type="journal article" date="2020" name="BMC Genomics">
        <title>Correction to: Identification and distribution of gene clusters required for synthesis of sphingolipid metabolism inhibitors in diverse species of the filamentous fungus Fusarium.</title>
        <authorList>
            <person name="Kim H.S."/>
            <person name="Lohmar J.M."/>
            <person name="Busman M."/>
            <person name="Brown D.W."/>
            <person name="Naumann T.A."/>
            <person name="Divon H.H."/>
            <person name="Lysoe E."/>
            <person name="Uhlig S."/>
            <person name="Proctor R.H."/>
        </authorList>
    </citation>
    <scope>NUCLEOTIDE SEQUENCE</scope>
    <source>
        <strain evidence="3">NRRL 22465</strain>
    </source>
</reference>
<reference evidence="3" key="2">
    <citation type="submission" date="2020-05" db="EMBL/GenBank/DDBJ databases">
        <authorList>
            <person name="Kim H.-S."/>
            <person name="Proctor R.H."/>
            <person name="Brown D.W."/>
        </authorList>
    </citation>
    <scope>NUCLEOTIDE SEQUENCE</scope>
    <source>
        <strain evidence="3">NRRL 22465</strain>
    </source>
</reference>
<keyword evidence="2" id="KW-0732">Signal</keyword>
<protein>
    <submittedName>
        <fullName evidence="3">Uncharacterized protein</fullName>
    </submittedName>
</protein>
<comment type="caution">
    <text evidence="3">The sequence shown here is derived from an EMBL/GenBank/DDBJ whole genome shotgun (WGS) entry which is preliminary data.</text>
</comment>
<dbReference type="AlphaFoldDB" id="A0A8H4ULE9"/>
<evidence type="ECO:0000313" key="3">
    <source>
        <dbReference type="EMBL" id="KAF4978666.1"/>
    </source>
</evidence>
<sequence>MPCTLLFIHLIDVWPLSEGDGNWKCNAKSHYKPSNPLRAKACFQRQEDNGVISSKIIEGLLGPQRHRYSDCPPFVGISWSVSSSHHKLEVSHLQVVSGLKHDLIITNGCGQWSSLHQPRQSPSPLSFINSEFDKSIRGEPANDKMAEDSPEDIHIKDRLADHGYVRSLAASMGIILANPQSVDSFASLLRQIQHKTADSGMIADASILQPGSSAPSLTSGRTESSASASNSSIHGSRLDECGINYDWCMASSRKIPFVPFQEYRFSYSPEHVSAQHPGALELESQITPTISPGGSRTSLEREDDTVMEDEEEECVPEQSQPSDFMMHPGHKIWVWDIQRQRWRRRGRSGLEETDWFPESLA</sequence>
<accession>A0A8H4ULE9</accession>
<gene>
    <name evidence="3" type="ORF">FZEAL_4984</name>
</gene>
<evidence type="ECO:0000256" key="2">
    <source>
        <dbReference type="SAM" id="SignalP"/>
    </source>
</evidence>
<feature type="compositionally biased region" description="Polar residues" evidence="1">
    <location>
        <begin position="286"/>
        <end position="297"/>
    </location>
</feature>
<evidence type="ECO:0000313" key="4">
    <source>
        <dbReference type="Proteomes" id="UP000635477"/>
    </source>
</evidence>
<evidence type="ECO:0000256" key="1">
    <source>
        <dbReference type="SAM" id="MobiDB-lite"/>
    </source>
</evidence>
<feature type="signal peptide" evidence="2">
    <location>
        <begin position="1"/>
        <end position="19"/>
    </location>
</feature>
<organism evidence="3 4">
    <name type="scientific">Fusarium zealandicum</name>
    <dbReference type="NCBI Taxonomy" id="1053134"/>
    <lineage>
        <taxon>Eukaryota</taxon>
        <taxon>Fungi</taxon>
        <taxon>Dikarya</taxon>
        <taxon>Ascomycota</taxon>
        <taxon>Pezizomycotina</taxon>
        <taxon>Sordariomycetes</taxon>
        <taxon>Hypocreomycetidae</taxon>
        <taxon>Hypocreales</taxon>
        <taxon>Nectriaceae</taxon>
        <taxon>Fusarium</taxon>
        <taxon>Fusarium staphyleae species complex</taxon>
    </lineage>
</organism>
<dbReference type="EMBL" id="JABEYC010000351">
    <property type="protein sequence ID" value="KAF4978666.1"/>
    <property type="molecule type" value="Genomic_DNA"/>
</dbReference>
<feature type="region of interest" description="Disordered" evidence="1">
    <location>
        <begin position="207"/>
        <end position="234"/>
    </location>
</feature>
<feature type="compositionally biased region" description="Polar residues" evidence="1">
    <location>
        <begin position="209"/>
        <end position="223"/>
    </location>
</feature>
<feature type="chain" id="PRO_5034849262" evidence="2">
    <location>
        <begin position="20"/>
        <end position="361"/>
    </location>
</feature>
<feature type="region of interest" description="Disordered" evidence="1">
    <location>
        <begin position="286"/>
        <end position="325"/>
    </location>
</feature>
<keyword evidence="4" id="KW-1185">Reference proteome</keyword>
<name>A0A8H4ULE9_9HYPO</name>
<dbReference type="Proteomes" id="UP000635477">
    <property type="component" value="Unassembled WGS sequence"/>
</dbReference>
<dbReference type="OrthoDB" id="5041041at2759"/>
<feature type="compositionally biased region" description="Acidic residues" evidence="1">
    <location>
        <begin position="301"/>
        <end position="315"/>
    </location>
</feature>